<keyword evidence="2" id="KW-0808">Transferase</keyword>
<protein>
    <submittedName>
        <fullName evidence="3">Broad specificity phosphatase PhoE</fullName>
    </submittedName>
    <submittedName>
        <fullName evidence="2">Phosphoglycerate kinase</fullName>
    </submittedName>
</protein>
<dbReference type="InterPro" id="IPR013078">
    <property type="entry name" value="His_Pase_superF_clade-1"/>
</dbReference>
<keyword evidence="1" id="KW-0378">Hydrolase</keyword>
<reference evidence="3 4" key="1">
    <citation type="submission" date="2016-10" db="EMBL/GenBank/DDBJ databases">
        <authorList>
            <person name="Varghese N."/>
            <person name="Submissions S."/>
        </authorList>
    </citation>
    <scope>NUCLEOTIDE SEQUENCE [LARGE SCALE GENOMIC DNA]</scope>
    <source>
        <strain evidence="3 4">DSM 16525</strain>
    </source>
</reference>
<dbReference type="RefSeq" id="WP_074950844.1">
    <property type="nucleotide sequence ID" value="NZ_BJXR01000014.1"/>
</dbReference>
<dbReference type="InterPro" id="IPR029033">
    <property type="entry name" value="His_PPase_superfam"/>
</dbReference>
<dbReference type="GO" id="GO:0016301">
    <property type="term" value="F:kinase activity"/>
    <property type="evidence" value="ECO:0007669"/>
    <property type="project" value="UniProtKB-KW"/>
</dbReference>
<gene>
    <name evidence="2" type="ORF">MFU01_13210</name>
    <name evidence="3" type="ORF">SAMN05443572_102605</name>
</gene>
<comment type="caution">
    <text evidence="2">The sequence shown here is derived from an EMBL/GenBank/DDBJ whole genome shotgun (WGS) entry which is preliminary data.</text>
</comment>
<dbReference type="STRING" id="1334629.MFUL124B02_34290"/>
<dbReference type="GO" id="GO:0016787">
    <property type="term" value="F:hydrolase activity"/>
    <property type="evidence" value="ECO:0007669"/>
    <property type="project" value="UniProtKB-KW"/>
</dbReference>
<proteinExistence type="predicted"/>
<evidence type="ECO:0000313" key="3">
    <source>
        <dbReference type="EMBL" id="SET53311.1"/>
    </source>
</evidence>
<evidence type="ECO:0000313" key="2">
    <source>
        <dbReference type="EMBL" id="GEN06284.1"/>
    </source>
</evidence>
<dbReference type="SUPFAM" id="SSF53254">
    <property type="entry name" value="Phosphoglycerate mutase-like"/>
    <property type="match status" value="1"/>
</dbReference>
<dbReference type="EMBL" id="FOIB01000002">
    <property type="protein sequence ID" value="SET53311.1"/>
    <property type="molecule type" value="Genomic_DNA"/>
</dbReference>
<dbReference type="CDD" id="cd07067">
    <property type="entry name" value="HP_PGM_like"/>
    <property type="match status" value="1"/>
</dbReference>
<dbReference type="PANTHER" id="PTHR20935">
    <property type="entry name" value="PHOSPHOGLYCERATE MUTASE-RELATED"/>
    <property type="match status" value="1"/>
</dbReference>
<evidence type="ECO:0000256" key="1">
    <source>
        <dbReference type="ARBA" id="ARBA00022801"/>
    </source>
</evidence>
<dbReference type="Pfam" id="PF00300">
    <property type="entry name" value="His_Phos_1"/>
    <property type="match status" value="1"/>
</dbReference>
<dbReference type="PANTHER" id="PTHR20935:SF0">
    <property type="entry name" value="SERINE_THREONINE-PROTEIN PHOSPHATASE PGAM5, MITOCHONDRIAL"/>
    <property type="match status" value="1"/>
</dbReference>
<dbReference type="Proteomes" id="UP000321514">
    <property type="component" value="Unassembled WGS sequence"/>
</dbReference>
<accession>A0A511SWJ7</accession>
<keyword evidence="4" id="KW-1185">Reference proteome</keyword>
<dbReference type="InterPro" id="IPR051021">
    <property type="entry name" value="Mito_Ser/Thr_phosphatase"/>
</dbReference>
<dbReference type="OrthoDB" id="280692at2"/>
<keyword evidence="2" id="KW-0418">Kinase</keyword>
<evidence type="ECO:0000313" key="5">
    <source>
        <dbReference type="Proteomes" id="UP000321514"/>
    </source>
</evidence>
<organism evidence="2 5">
    <name type="scientific">Myxococcus fulvus</name>
    <dbReference type="NCBI Taxonomy" id="33"/>
    <lineage>
        <taxon>Bacteria</taxon>
        <taxon>Pseudomonadati</taxon>
        <taxon>Myxococcota</taxon>
        <taxon>Myxococcia</taxon>
        <taxon>Myxococcales</taxon>
        <taxon>Cystobacterineae</taxon>
        <taxon>Myxococcaceae</taxon>
        <taxon>Myxococcus</taxon>
    </lineage>
</organism>
<dbReference type="Gene3D" id="3.40.50.1240">
    <property type="entry name" value="Phosphoglycerate mutase-like"/>
    <property type="match status" value="1"/>
</dbReference>
<dbReference type="Proteomes" id="UP000183760">
    <property type="component" value="Unassembled WGS sequence"/>
</dbReference>
<name>A0A511SWJ7_MYXFU</name>
<sequence>MGVVYLIRHGQASFGAEDYDQLSETGFVQARVLGEALKTRLPRLDAVVAGTLTRHRQTAETCLSAMGVDLLPTRSPGFNEFDHDELVVRHTPRYANHAALAEDLASAPEPRRAFQALFTEAVARWVAGKHDAEYTEPWPVFRERCLRALDSLIHGLGPSKTALVFTSGGPVTAICQQLLQIPDEHAFRLNWTLANCGVTKVIYSERGRYLSSLNEHTHFEGANQALITYR</sequence>
<dbReference type="EMBL" id="BJXR01000014">
    <property type="protein sequence ID" value="GEN06284.1"/>
    <property type="molecule type" value="Genomic_DNA"/>
</dbReference>
<reference evidence="2 5" key="2">
    <citation type="submission" date="2019-07" db="EMBL/GenBank/DDBJ databases">
        <title>Whole genome shotgun sequence of Myxococcus fulvus NBRC 100333.</title>
        <authorList>
            <person name="Hosoyama A."/>
            <person name="Uohara A."/>
            <person name="Ohji S."/>
            <person name="Ichikawa N."/>
        </authorList>
    </citation>
    <scope>NUCLEOTIDE SEQUENCE [LARGE SCALE GENOMIC DNA]</scope>
    <source>
        <strain evidence="2 5">NBRC 100333</strain>
    </source>
</reference>
<dbReference type="SMART" id="SM00855">
    <property type="entry name" value="PGAM"/>
    <property type="match status" value="1"/>
</dbReference>
<dbReference type="AlphaFoldDB" id="A0A511SWJ7"/>
<evidence type="ECO:0000313" key="4">
    <source>
        <dbReference type="Proteomes" id="UP000183760"/>
    </source>
</evidence>